<evidence type="ECO:0000313" key="3">
    <source>
        <dbReference type="EMBL" id="RAL44906.1"/>
    </source>
</evidence>
<feature type="region of interest" description="Disordered" evidence="1">
    <location>
        <begin position="230"/>
        <end position="359"/>
    </location>
</feature>
<feature type="compositionally biased region" description="Polar residues" evidence="1">
    <location>
        <begin position="129"/>
        <end position="138"/>
    </location>
</feature>
<dbReference type="Proteomes" id="UP000249390">
    <property type="component" value="Unassembled WGS sequence"/>
</dbReference>
<evidence type="ECO:0000259" key="2">
    <source>
        <dbReference type="SMART" id="SM01408"/>
    </source>
</evidence>
<feature type="compositionally biased region" description="Basic and acidic residues" evidence="1">
    <location>
        <begin position="312"/>
        <end position="329"/>
    </location>
</feature>
<feature type="domain" description="Inhibitor of growth protein N-terminal histone-binding" evidence="2">
    <location>
        <begin position="3"/>
        <end position="111"/>
    </location>
</feature>
<feature type="compositionally biased region" description="Basic and acidic residues" evidence="1">
    <location>
        <begin position="475"/>
        <end position="497"/>
    </location>
</feature>
<dbReference type="SMART" id="SM01408">
    <property type="entry name" value="ING"/>
    <property type="match status" value="1"/>
</dbReference>
<sequence length="559" mass="60534">MSFIDEFETNLEVIPNLLQKKYALMRDLDKSLQEVQRQTEERCQLEIEDMKQRIKSGGITSDSSLLKFSDDTLDEQKHAIRIADEKVALAIQAYDLVDTHIQQLDQYLKKCDEELRRVAERDNAAATEPPTSTIDSNVKTGRSGDSSKGGRKKTRLATTTTTTTTTPAVNPTVLQSISNFSDSPNGKSRRRRRSGGSSGGSFEFCVLRKPNLLSADQLFSDGVLLPLYRIPTSGETPETNLLGSSGEEEKTRFAPELNPPDSSVEQLSGLVSEPDRPDLSAAEQPELVPESERRDSSAAEQVQLEPETDCPDLSRAERPELEPKSEHPDSYGAEQPDLGSGSGPEISAAAVSSSTTSSKRWRDIFKRAPKGGEIPGEKTSKEKKGGIFAAHAAELVLNINIWPFRRSNSAGNCGGMPPAGAALTPPRVISAPCSPAEFNFKKLPTPRKGRTYTAWPPRRSVSGTGSRSNGLLTKSADKDVGKDRSHGDKEYTTKEGGNKGWGKVSPAAGDGGDWYKARVLTMKASMCPDASGSGGDGGVSGVGRRSNLRTLFANKIYEI</sequence>
<evidence type="ECO:0000313" key="4">
    <source>
        <dbReference type="Proteomes" id="UP000249390"/>
    </source>
</evidence>
<dbReference type="CDD" id="cd17015">
    <property type="entry name" value="ING_plant"/>
    <property type="match status" value="1"/>
</dbReference>
<keyword evidence="4" id="KW-1185">Reference proteome</keyword>
<dbReference type="AlphaFoldDB" id="A0A328DHK1"/>
<accession>A0A328DHK1</accession>
<proteinExistence type="predicted"/>
<evidence type="ECO:0000256" key="1">
    <source>
        <dbReference type="SAM" id="MobiDB-lite"/>
    </source>
</evidence>
<dbReference type="PANTHER" id="PTHR35132">
    <property type="entry name" value="SERINE/ARGININE REPETITIVE MATRIX-LIKE PROTEIN"/>
    <property type="match status" value="1"/>
</dbReference>
<organism evidence="3 4">
    <name type="scientific">Cuscuta australis</name>
    <dbReference type="NCBI Taxonomy" id="267555"/>
    <lineage>
        <taxon>Eukaryota</taxon>
        <taxon>Viridiplantae</taxon>
        <taxon>Streptophyta</taxon>
        <taxon>Embryophyta</taxon>
        <taxon>Tracheophyta</taxon>
        <taxon>Spermatophyta</taxon>
        <taxon>Magnoliopsida</taxon>
        <taxon>eudicotyledons</taxon>
        <taxon>Gunneridae</taxon>
        <taxon>Pentapetalae</taxon>
        <taxon>asterids</taxon>
        <taxon>lamiids</taxon>
        <taxon>Solanales</taxon>
        <taxon>Convolvulaceae</taxon>
        <taxon>Cuscuteae</taxon>
        <taxon>Cuscuta</taxon>
        <taxon>Cuscuta subgen. Grammica</taxon>
        <taxon>Cuscuta sect. Cleistogrammica</taxon>
    </lineage>
</organism>
<gene>
    <name evidence="3" type="ORF">DM860_003665</name>
</gene>
<feature type="region of interest" description="Disordered" evidence="1">
    <location>
        <begin position="442"/>
        <end position="507"/>
    </location>
</feature>
<reference evidence="3 4" key="1">
    <citation type="submission" date="2018-06" db="EMBL/GenBank/DDBJ databases">
        <title>The Genome of Cuscuta australis (Dodder) Provides Insight into the Evolution of Plant Parasitism.</title>
        <authorList>
            <person name="Liu H."/>
        </authorList>
    </citation>
    <scope>NUCLEOTIDE SEQUENCE [LARGE SCALE GENOMIC DNA]</scope>
    <source>
        <strain evidence="4">cv. Yunnan</strain>
        <tissue evidence="3">Vines</tissue>
    </source>
</reference>
<comment type="caution">
    <text evidence="3">The sequence shown here is derived from an EMBL/GenBank/DDBJ whole genome shotgun (WGS) entry which is preliminary data.</text>
</comment>
<dbReference type="Pfam" id="PF12998">
    <property type="entry name" value="ING"/>
    <property type="match status" value="1"/>
</dbReference>
<feature type="compositionally biased region" description="Low complexity" evidence="1">
    <location>
        <begin position="347"/>
        <end position="358"/>
    </location>
</feature>
<feature type="compositionally biased region" description="Polar residues" evidence="1">
    <location>
        <begin position="461"/>
        <end position="472"/>
    </location>
</feature>
<name>A0A328DHK1_9ASTE</name>
<dbReference type="InterPro" id="IPR024610">
    <property type="entry name" value="ING_N_histone-binding"/>
</dbReference>
<feature type="compositionally biased region" description="Polar residues" evidence="1">
    <location>
        <begin position="233"/>
        <end position="243"/>
    </location>
</feature>
<dbReference type="EMBL" id="NQVE01000142">
    <property type="protein sequence ID" value="RAL44906.1"/>
    <property type="molecule type" value="Genomic_DNA"/>
</dbReference>
<feature type="region of interest" description="Disordered" evidence="1">
    <location>
        <begin position="121"/>
        <end position="201"/>
    </location>
</feature>
<protein>
    <recommendedName>
        <fullName evidence="2">Inhibitor of growth protein N-terminal histone-binding domain-containing protein</fullName>
    </recommendedName>
</protein>
<feature type="compositionally biased region" description="Polar residues" evidence="1">
    <location>
        <begin position="167"/>
        <end position="185"/>
    </location>
</feature>
<dbReference type="PANTHER" id="PTHR35132:SF1">
    <property type="entry name" value="SERINE_ARGININE REPETITIVE MATRIX-LIKE PROTEIN"/>
    <property type="match status" value="1"/>
</dbReference>
<dbReference type="Gene3D" id="6.10.140.1740">
    <property type="match status" value="1"/>
</dbReference>